<reference evidence="3" key="1">
    <citation type="submission" date="2017-09" db="EMBL/GenBank/DDBJ databases">
        <title>Depth-based differentiation of microbial function through sediment-hosted aquifers and enrichment of novel symbionts in the deep terrestrial subsurface.</title>
        <authorList>
            <person name="Probst A.J."/>
            <person name="Ladd B."/>
            <person name="Jarett J.K."/>
            <person name="Geller-Mcgrath D.E."/>
            <person name="Sieber C.M.K."/>
            <person name="Emerson J.B."/>
            <person name="Anantharaman K."/>
            <person name="Thomas B.C."/>
            <person name="Malmstrom R."/>
            <person name="Stieglmeier M."/>
            <person name="Klingl A."/>
            <person name="Woyke T."/>
            <person name="Ryan C.M."/>
            <person name="Banfield J.F."/>
        </authorList>
    </citation>
    <scope>NUCLEOTIDE SEQUENCE [LARGE SCALE GENOMIC DNA]</scope>
</reference>
<comment type="caution">
    <text evidence="2">The sequence shown here is derived from an EMBL/GenBank/DDBJ whole genome shotgun (WGS) entry which is preliminary data.</text>
</comment>
<evidence type="ECO:0000259" key="1">
    <source>
        <dbReference type="PROSITE" id="PS50990"/>
    </source>
</evidence>
<protein>
    <recommendedName>
        <fullName evidence="1">Peptidase C39 domain-containing protein</fullName>
    </recommendedName>
</protein>
<dbReference type="GO" id="GO:0005524">
    <property type="term" value="F:ATP binding"/>
    <property type="evidence" value="ECO:0007669"/>
    <property type="project" value="InterPro"/>
</dbReference>
<dbReference type="EMBL" id="PFAK01000059">
    <property type="protein sequence ID" value="PIR95972.1"/>
    <property type="molecule type" value="Genomic_DNA"/>
</dbReference>
<evidence type="ECO:0000313" key="2">
    <source>
        <dbReference type="EMBL" id="PIR95972.1"/>
    </source>
</evidence>
<dbReference type="Gene3D" id="3.90.70.10">
    <property type="entry name" value="Cysteine proteinases"/>
    <property type="match status" value="1"/>
</dbReference>
<dbReference type="AlphaFoldDB" id="A0A2H0VA43"/>
<dbReference type="Proteomes" id="UP000230922">
    <property type="component" value="Unassembled WGS sequence"/>
</dbReference>
<dbReference type="GO" id="GO:0006508">
    <property type="term" value="P:proteolysis"/>
    <property type="evidence" value="ECO:0007669"/>
    <property type="project" value="InterPro"/>
</dbReference>
<organism evidence="2 3">
    <name type="scientific">Candidatus Doudnabacteria bacterium CG10_big_fil_rev_8_21_14_0_10_42_18</name>
    <dbReference type="NCBI Taxonomy" id="1974552"/>
    <lineage>
        <taxon>Bacteria</taxon>
        <taxon>Candidatus Doudnaibacteriota</taxon>
    </lineage>
</organism>
<name>A0A2H0VA43_9BACT</name>
<dbReference type="GO" id="GO:0016020">
    <property type="term" value="C:membrane"/>
    <property type="evidence" value="ECO:0007669"/>
    <property type="project" value="InterPro"/>
</dbReference>
<accession>A0A2H0VA43</accession>
<dbReference type="GO" id="GO:0008233">
    <property type="term" value="F:peptidase activity"/>
    <property type="evidence" value="ECO:0007669"/>
    <property type="project" value="InterPro"/>
</dbReference>
<sequence length="161" mass="18653">MKLKIPYHQQKTVYNCGPASLQIVFDYFHVYVAQSDLAKKGHTNKNSGTSHKDMIKLATANNFFCYVNNDSQITEITDFLARDLPVIINYIEPSDNDSHYAVVSGITHTDIILNDPWNGKNFSLSRKEFENRWHDSKNAHKKWLMVLSKEKFELGKQYLPK</sequence>
<dbReference type="PROSITE" id="PS50990">
    <property type="entry name" value="PEPTIDASE_C39"/>
    <property type="match status" value="1"/>
</dbReference>
<proteinExistence type="predicted"/>
<dbReference type="InterPro" id="IPR005074">
    <property type="entry name" value="Peptidase_C39"/>
</dbReference>
<dbReference type="Pfam" id="PF03412">
    <property type="entry name" value="Peptidase_C39"/>
    <property type="match status" value="1"/>
</dbReference>
<gene>
    <name evidence="2" type="ORF">COT92_03550</name>
</gene>
<feature type="domain" description="Peptidase C39" evidence="1">
    <location>
        <begin position="9"/>
        <end position="140"/>
    </location>
</feature>
<evidence type="ECO:0000313" key="3">
    <source>
        <dbReference type="Proteomes" id="UP000230922"/>
    </source>
</evidence>